<keyword evidence="2 4" id="KW-0863">Zinc-finger</keyword>
<feature type="compositionally biased region" description="Polar residues" evidence="5">
    <location>
        <begin position="66"/>
        <end position="91"/>
    </location>
</feature>
<feature type="region of interest" description="Disordered" evidence="5">
    <location>
        <begin position="379"/>
        <end position="491"/>
    </location>
</feature>
<feature type="compositionally biased region" description="Polar residues" evidence="5">
    <location>
        <begin position="112"/>
        <end position="151"/>
    </location>
</feature>
<accession>A0AAI8Z3Y7</accession>
<dbReference type="PROSITE" id="PS50103">
    <property type="entry name" value="ZF_C3H1"/>
    <property type="match status" value="1"/>
</dbReference>
<proteinExistence type="predicted"/>
<feature type="compositionally biased region" description="Polar residues" evidence="5">
    <location>
        <begin position="215"/>
        <end position="227"/>
    </location>
</feature>
<keyword evidence="1 4" id="KW-0479">Metal-binding</keyword>
<organism evidence="7 8">
    <name type="scientific">Lecanosticta acicola</name>
    <dbReference type="NCBI Taxonomy" id="111012"/>
    <lineage>
        <taxon>Eukaryota</taxon>
        <taxon>Fungi</taxon>
        <taxon>Dikarya</taxon>
        <taxon>Ascomycota</taxon>
        <taxon>Pezizomycotina</taxon>
        <taxon>Dothideomycetes</taxon>
        <taxon>Dothideomycetidae</taxon>
        <taxon>Mycosphaerellales</taxon>
        <taxon>Mycosphaerellaceae</taxon>
        <taxon>Lecanosticta</taxon>
    </lineage>
</organism>
<feature type="compositionally biased region" description="Acidic residues" evidence="5">
    <location>
        <begin position="466"/>
        <end position="476"/>
    </location>
</feature>
<keyword evidence="3 4" id="KW-0862">Zinc</keyword>
<evidence type="ECO:0000256" key="2">
    <source>
        <dbReference type="ARBA" id="ARBA00022771"/>
    </source>
</evidence>
<dbReference type="Pfam" id="PF00642">
    <property type="entry name" value="zf-CCCH"/>
    <property type="match status" value="1"/>
</dbReference>
<evidence type="ECO:0000313" key="7">
    <source>
        <dbReference type="EMBL" id="CAK4032041.1"/>
    </source>
</evidence>
<feature type="compositionally biased region" description="Low complexity" evidence="5">
    <location>
        <begin position="312"/>
        <end position="325"/>
    </location>
</feature>
<evidence type="ECO:0000256" key="1">
    <source>
        <dbReference type="ARBA" id="ARBA00022723"/>
    </source>
</evidence>
<dbReference type="GO" id="GO:0008270">
    <property type="term" value="F:zinc ion binding"/>
    <property type="evidence" value="ECO:0007669"/>
    <property type="project" value="UniProtKB-KW"/>
</dbReference>
<dbReference type="Gene3D" id="4.10.1000.10">
    <property type="entry name" value="Zinc finger, CCCH-type"/>
    <property type="match status" value="1"/>
</dbReference>
<dbReference type="Proteomes" id="UP001296104">
    <property type="component" value="Unassembled WGS sequence"/>
</dbReference>
<feature type="zinc finger region" description="C3H1-type" evidence="4">
    <location>
        <begin position="489"/>
        <end position="517"/>
    </location>
</feature>
<feature type="compositionally biased region" description="Pro residues" evidence="5">
    <location>
        <begin position="1"/>
        <end position="15"/>
    </location>
</feature>
<gene>
    <name evidence="7" type="ORF">LECACI_7A007199</name>
</gene>
<dbReference type="SMART" id="SM00356">
    <property type="entry name" value="ZnF_C3H1"/>
    <property type="match status" value="1"/>
</dbReference>
<dbReference type="InterPro" id="IPR000571">
    <property type="entry name" value="Znf_CCCH"/>
</dbReference>
<evidence type="ECO:0000259" key="6">
    <source>
        <dbReference type="PROSITE" id="PS50103"/>
    </source>
</evidence>
<dbReference type="Pfam" id="PF10453">
    <property type="entry name" value="NUFIP1"/>
    <property type="match status" value="1"/>
</dbReference>
<feature type="compositionally biased region" description="Polar residues" evidence="5">
    <location>
        <begin position="411"/>
        <end position="422"/>
    </location>
</feature>
<feature type="region of interest" description="Disordered" evidence="5">
    <location>
        <begin position="1"/>
        <end position="234"/>
    </location>
</feature>
<keyword evidence="8" id="KW-1185">Reference proteome</keyword>
<dbReference type="InterPro" id="IPR019496">
    <property type="entry name" value="NUFIP1_cons_dom"/>
</dbReference>
<comment type="caution">
    <text evidence="7">The sequence shown here is derived from an EMBL/GenBank/DDBJ whole genome shotgun (WGS) entry which is preliminary data.</text>
</comment>
<feature type="compositionally biased region" description="Basic and acidic residues" evidence="5">
    <location>
        <begin position="30"/>
        <end position="45"/>
    </location>
</feature>
<feature type="region of interest" description="Disordered" evidence="5">
    <location>
        <begin position="514"/>
        <end position="554"/>
    </location>
</feature>
<dbReference type="AlphaFoldDB" id="A0AAI8Z3Y7"/>
<feature type="compositionally biased region" description="Low complexity" evidence="5">
    <location>
        <begin position="451"/>
        <end position="465"/>
    </location>
</feature>
<evidence type="ECO:0000256" key="4">
    <source>
        <dbReference type="PROSITE-ProRule" id="PRU00723"/>
    </source>
</evidence>
<reference evidence="7" key="1">
    <citation type="submission" date="2023-11" db="EMBL/GenBank/DDBJ databases">
        <authorList>
            <person name="Alioto T."/>
            <person name="Alioto T."/>
            <person name="Gomez Garrido J."/>
        </authorList>
    </citation>
    <scope>NUCLEOTIDE SEQUENCE</scope>
</reference>
<dbReference type="InterPro" id="IPR036855">
    <property type="entry name" value="Znf_CCCH_sf"/>
</dbReference>
<evidence type="ECO:0000313" key="8">
    <source>
        <dbReference type="Proteomes" id="UP001296104"/>
    </source>
</evidence>
<dbReference type="SUPFAM" id="SSF90229">
    <property type="entry name" value="CCCH zinc finger"/>
    <property type="match status" value="1"/>
</dbReference>
<protein>
    <recommendedName>
        <fullName evidence="6">C3H1-type domain-containing protein</fullName>
    </recommendedName>
</protein>
<name>A0AAI8Z3Y7_9PEZI</name>
<feature type="region of interest" description="Disordered" evidence="5">
    <location>
        <begin position="307"/>
        <end position="354"/>
    </location>
</feature>
<evidence type="ECO:0000256" key="5">
    <source>
        <dbReference type="SAM" id="MobiDB-lite"/>
    </source>
</evidence>
<sequence>MSGFQFPPPPPPPAKPLQNNPSHAGGRGRGRGERGRGRGGHDFRGRGSRGANAFFPSRGGQHGHHNYQSGSNPDAQQTSSTPAVQPSTYGSLPSLPPGSFVNPAFHPPNTFDYGTTSNHIRQNTVSANHIYHQSPQTEGSKPFGASSSPSRTVAGHKRKLDAFRGLLQDNKKPGPSTAPSVPGFGTPILVQPPSTGNKQSEKPGRKRTFNVLGLTPQNHKPQYSSDSDVNDEDADEEAMFAELGTNLTFEHDGKVMSLNTVADLASWKEERSRNFPTKDRMVAKVEKKRQVGLERQRLLMEASRALRSNEMLGSRGHQRSSSSLSTADAVDRADGDDQNTNAGVRHTAPPETELERAKRLLAEQTASLEALRERVSASEARLARASRSSPPSGQGVDGLQRDNSVAHRENYVQNDCASSGRGSRSDANPRLDMGTGVDGETLKRESGEDCSVSLASSPATSSESSSEGDSDDDAPPEEITSKAPAKRQKTKQMVCKYFVASGHCRDGDACRFKHEPRSEPTGPPNAVETTHHEPSQRRQRQSQFDFTNTPSRKGIHDLLVEQEQSQQNQLALQVIKYLGDVRFFVENTNAD</sequence>
<feature type="domain" description="C3H1-type" evidence="6">
    <location>
        <begin position="489"/>
        <end position="517"/>
    </location>
</feature>
<dbReference type="EMBL" id="CAVMBE010000057">
    <property type="protein sequence ID" value="CAK4032041.1"/>
    <property type="molecule type" value="Genomic_DNA"/>
</dbReference>
<feature type="compositionally biased region" description="Low complexity" evidence="5">
    <location>
        <begin position="379"/>
        <end position="389"/>
    </location>
</feature>
<evidence type="ECO:0000256" key="3">
    <source>
        <dbReference type="ARBA" id="ARBA00022833"/>
    </source>
</evidence>